<feature type="compositionally biased region" description="Pro residues" evidence="1">
    <location>
        <begin position="131"/>
        <end position="147"/>
    </location>
</feature>
<feature type="region of interest" description="Disordered" evidence="1">
    <location>
        <begin position="86"/>
        <end position="183"/>
    </location>
</feature>
<evidence type="ECO:0000313" key="3">
    <source>
        <dbReference type="Proteomes" id="UP000027222"/>
    </source>
</evidence>
<organism evidence="2 3">
    <name type="scientific">Galerina marginata (strain CBS 339.88)</name>
    <dbReference type="NCBI Taxonomy" id="685588"/>
    <lineage>
        <taxon>Eukaryota</taxon>
        <taxon>Fungi</taxon>
        <taxon>Dikarya</taxon>
        <taxon>Basidiomycota</taxon>
        <taxon>Agaricomycotina</taxon>
        <taxon>Agaricomycetes</taxon>
        <taxon>Agaricomycetidae</taxon>
        <taxon>Agaricales</taxon>
        <taxon>Agaricineae</taxon>
        <taxon>Strophariaceae</taxon>
        <taxon>Galerina</taxon>
    </lineage>
</organism>
<reference evidence="3" key="1">
    <citation type="journal article" date="2014" name="Proc. Natl. Acad. Sci. U.S.A.">
        <title>Extensive sampling of basidiomycete genomes demonstrates inadequacy of the white-rot/brown-rot paradigm for wood decay fungi.</title>
        <authorList>
            <person name="Riley R."/>
            <person name="Salamov A.A."/>
            <person name="Brown D.W."/>
            <person name="Nagy L.G."/>
            <person name="Floudas D."/>
            <person name="Held B.W."/>
            <person name="Levasseur A."/>
            <person name="Lombard V."/>
            <person name="Morin E."/>
            <person name="Otillar R."/>
            <person name="Lindquist E.A."/>
            <person name="Sun H."/>
            <person name="LaButti K.M."/>
            <person name="Schmutz J."/>
            <person name="Jabbour D."/>
            <person name="Luo H."/>
            <person name="Baker S.E."/>
            <person name="Pisabarro A.G."/>
            <person name="Walton J.D."/>
            <person name="Blanchette R.A."/>
            <person name="Henrissat B."/>
            <person name="Martin F."/>
            <person name="Cullen D."/>
            <person name="Hibbett D.S."/>
            <person name="Grigoriev I.V."/>
        </authorList>
    </citation>
    <scope>NUCLEOTIDE SEQUENCE [LARGE SCALE GENOMIC DNA]</scope>
    <source>
        <strain evidence="3">CBS 339.88</strain>
    </source>
</reference>
<feature type="compositionally biased region" description="Basic residues" evidence="1">
    <location>
        <begin position="160"/>
        <end position="171"/>
    </location>
</feature>
<dbReference type="AlphaFoldDB" id="A0A067SBM1"/>
<dbReference type="Proteomes" id="UP000027222">
    <property type="component" value="Unassembled WGS sequence"/>
</dbReference>
<feature type="region of interest" description="Disordered" evidence="1">
    <location>
        <begin position="1"/>
        <end position="36"/>
    </location>
</feature>
<protein>
    <submittedName>
        <fullName evidence="2">Uncharacterized protein</fullName>
    </submittedName>
</protein>
<evidence type="ECO:0000256" key="1">
    <source>
        <dbReference type="SAM" id="MobiDB-lite"/>
    </source>
</evidence>
<name>A0A067SBM1_GALM3</name>
<sequence length="183" mass="19149">MQKDGVVPFSSSSPACEPASPLAAQAPIQPAPAPQEHQLSAPLLPIAARQNSSWGATSSVSSISHERTIHTGIRICILPDDVIVPLSSSSSPARKPARPLTAPAPIQPKPAAPAPLEHQLPAPLRTIAHPLSPPTSNPSVVPYPPTGPYGTIPPAAPTRPHPRATHYRNRNRTSSDRTVCAGF</sequence>
<feature type="compositionally biased region" description="Low complexity" evidence="1">
    <location>
        <begin position="8"/>
        <end position="28"/>
    </location>
</feature>
<gene>
    <name evidence="2" type="ORF">GALMADRAFT_146497</name>
</gene>
<proteinExistence type="predicted"/>
<accession>A0A067SBM1</accession>
<dbReference type="EMBL" id="KL142409">
    <property type="protein sequence ID" value="KDR68266.1"/>
    <property type="molecule type" value="Genomic_DNA"/>
</dbReference>
<keyword evidence="3" id="KW-1185">Reference proteome</keyword>
<dbReference type="HOGENOM" id="CLU_1475268_0_0_1"/>
<evidence type="ECO:0000313" key="2">
    <source>
        <dbReference type="EMBL" id="KDR68266.1"/>
    </source>
</evidence>